<protein>
    <recommendedName>
        <fullName evidence="8">Glycosyltransferase 2-like domain-containing protein</fullName>
    </recommendedName>
</protein>
<evidence type="ECO:0000256" key="4">
    <source>
        <dbReference type="ARBA" id="ARBA00022692"/>
    </source>
</evidence>
<feature type="domain" description="Glycosyltransferase 2-like" evidence="8">
    <location>
        <begin position="5"/>
        <end position="140"/>
    </location>
</feature>
<dbReference type="GO" id="GO:0009103">
    <property type="term" value="P:lipopolysaccharide biosynthetic process"/>
    <property type="evidence" value="ECO:0007669"/>
    <property type="project" value="UniProtKB-KW"/>
</dbReference>
<evidence type="ECO:0000256" key="3">
    <source>
        <dbReference type="ARBA" id="ARBA00022679"/>
    </source>
</evidence>
<dbReference type="PANTHER" id="PTHR48090">
    <property type="entry name" value="UNDECAPRENYL-PHOSPHATE 4-DEOXY-4-FORMAMIDO-L-ARABINOSE TRANSFERASE-RELATED"/>
    <property type="match status" value="1"/>
</dbReference>
<keyword evidence="7" id="KW-0472">Membrane</keyword>
<dbReference type="InterPro" id="IPR001173">
    <property type="entry name" value="Glyco_trans_2-like"/>
</dbReference>
<dbReference type="SUPFAM" id="SSF53448">
    <property type="entry name" value="Nucleotide-diphospho-sugar transferases"/>
    <property type="match status" value="1"/>
</dbReference>
<gene>
    <name evidence="9" type="ORF">A2Z33_03895</name>
</gene>
<accession>A0A1F5YVZ4</accession>
<keyword evidence="1" id="KW-1003">Cell membrane</keyword>
<dbReference type="Pfam" id="PF00535">
    <property type="entry name" value="Glycos_transf_2"/>
    <property type="match status" value="1"/>
</dbReference>
<dbReference type="AlphaFoldDB" id="A0A1F5YVZ4"/>
<evidence type="ECO:0000256" key="6">
    <source>
        <dbReference type="ARBA" id="ARBA00022989"/>
    </source>
</evidence>
<keyword evidence="6" id="KW-1133">Transmembrane helix</keyword>
<organism evidence="9 10">
    <name type="scientific">Candidatus Gottesmanbacteria bacterium RBG_16_52_11</name>
    <dbReference type="NCBI Taxonomy" id="1798374"/>
    <lineage>
        <taxon>Bacteria</taxon>
        <taxon>Candidatus Gottesmaniibacteriota</taxon>
    </lineage>
</organism>
<keyword evidence="2" id="KW-0328">Glycosyltransferase</keyword>
<comment type="caution">
    <text evidence="9">The sequence shown here is derived from an EMBL/GenBank/DDBJ whole genome shotgun (WGS) entry which is preliminary data.</text>
</comment>
<dbReference type="PANTHER" id="PTHR48090:SF3">
    <property type="entry name" value="UNDECAPRENYL-PHOSPHATE 4-DEOXY-4-FORMAMIDO-L-ARABINOSE TRANSFERASE"/>
    <property type="match status" value="1"/>
</dbReference>
<keyword evidence="3" id="KW-0808">Transferase</keyword>
<dbReference type="InterPro" id="IPR050256">
    <property type="entry name" value="Glycosyltransferase_2"/>
</dbReference>
<evidence type="ECO:0000259" key="8">
    <source>
        <dbReference type="Pfam" id="PF00535"/>
    </source>
</evidence>
<evidence type="ECO:0000313" key="9">
    <source>
        <dbReference type="EMBL" id="OGG04264.1"/>
    </source>
</evidence>
<keyword evidence="5" id="KW-0448">Lipopolysaccharide biosynthesis</keyword>
<dbReference type="Gene3D" id="3.90.550.10">
    <property type="entry name" value="Spore Coat Polysaccharide Biosynthesis Protein SpsA, Chain A"/>
    <property type="match status" value="1"/>
</dbReference>
<evidence type="ECO:0000256" key="7">
    <source>
        <dbReference type="ARBA" id="ARBA00023136"/>
    </source>
</evidence>
<dbReference type="Proteomes" id="UP000178448">
    <property type="component" value="Unassembled WGS sequence"/>
</dbReference>
<name>A0A1F5YVZ4_9BACT</name>
<dbReference type="CDD" id="cd04179">
    <property type="entry name" value="DPM_DPG-synthase_like"/>
    <property type="match status" value="1"/>
</dbReference>
<proteinExistence type="predicted"/>
<evidence type="ECO:0000256" key="5">
    <source>
        <dbReference type="ARBA" id="ARBA00022985"/>
    </source>
</evidence>
<dbReference type="GO" id="GO:0099621">
    <property type="term" value="F:undecaprenyl-phosphate 4-deoxy-4-formamido-L-arabinose transferase activity"/>
    <property type="evidence" value="ECO:0007669"/>
    <property type="project" value="TreeGrafter"/>
</dbReference>
<dbReference type="InterPro" id="IPR029044">
    <property type="entry name" value="Nucleotide-diphossugar_trans"/>
</dbReference>
<evidence type="ECO:0000256" key="1">
    <source>
        <dbReference type="ARBA" id="ARBA00022475"/>
    </source>
</evidence>
<evidence type="ECO:0000313" key="10">
    <source>
        <dbReference type="Proteomes" id="UP000178448"/>
    </source>
</evidence>
<sequence>MTELSVIFPVHNEAEGIESFLADALSTIRKLNVSFEIICVENGSTDGSLAILKSISKKIKDIRVIRSPKGWGNAVRAGIAQARGKLTVYMVSDYQVDPKYIAHIYHAYRNSQLDGSGYRLVKVRRTNRENTTRLVNSRTYNLLASLMFGVPSRDINATPKVAETALLRRLNLTSDNIAIDLELLLKLQSEGLAWQEIPVPSMRRSSGRSTTNMKAVWEMISHMIGFRYGIIRKRTPSVTAGK</sequence>
<evidence type="ECO:0000256" key="2">
    <source>
        <dbReference type="ARBA" id="ARBA00022676"/>
    </source>
</evidence>
<reference evidence="9 10" key="1">
    <citation type="journal article" date="2016" name="Nat. Commun.">
        <title>Thousands of microbial genomes shed light on interconnected biogeochemical processes in an aquifer system.</title>
        <authorList>
            <person name="Anantharaman K."/>
            <person name="Brown C.T."/>
            <person name="Hug L.A."/>
            <person name="Sharon I."/>
            <person name="Castelle C.J."/>
            <person name="Probst A.J."/>
            <person name="Thomas B.C."/>
            <person name="Singh A."/>
            <person name="Wilkins M.J."/>
            <person name="Karaoz U."/>
            <person name="Brodie E.L."/>
            <person name="Williams K.H."/>
            <person name="Hubbard S.S."/>
            <person name="Banfield J.F."/>
        </authorList>
    </citation>
    <scope>NUCLEOTIDE SEQUENCE [LARGE SCALE GENOMIC DNA]</scope>
</reference>
<dbReference type="EMBL" id="MFJD01000004">
    <property type="protein sequence ID" value="OGG04264.1"/>
    <property type="molecule type" value="Genomic_DNA"/>
</dbReference>
<keyword evidence="4" id="KW-0812">Transmembrane</keyword>
<dbReference type="STRING" id="1798374.A2Z33_03895"/>
<dbReference type="GO" id="GO:0005886">
    <property type="term" value="C:plasma membrane"/>
    <property type="evidence" value="ECO:0007669"/>
    <property type="project" value="TreeGrafter"/>
</dbReference>